<accession>A0ABY0DBL6</accession>
<protein>
    <recommendedName>
        <fullName evidence="3">JAB domain-containing protein</fullName>
    </recommendedName>
</protein>
<dbReference type="Proteomes" id="UP000289946">
    <property type="component" value="Unassembled WGS sequence"/>
</dbReference>
<keyword evidence="2" id="KW-1185">Reference proteome</keyword>
<evidence type="ECO:0000313" key="1">
    <source>
        <dbReference type="EMBL" id="RXG87360.1"/>
    </source>
</evidence>
<gene>
    <name evidence="1" type="ORF">EAS62_36075</name>
</gene>
<comment type="caution">
    <text evidence="1">The sequence shown here is derived from an EMBL/GenBank/DDBJ whole genome shotgun (WGS) entry which is preliminary data.</text>
</comment>
<dbReference type="EMBL" id="RDRA01000029">
    <property type="protein sequence ID" value="RXG87360.1"/>
    <property type="molecule type" value="Genomic_DNA"/>
</dbReference>
<evidence type="ECO:0000313" key="2">
    <source>
        <dbReference type="Proteomes" id="UP000289946"/>
    </source>
</evidence>
<organism evidence="1 2">
    <name type="scientific">Bradyrhizobium zhanjiangense</name>
    <dbReference type="NCBI Taxonomy" id="1325107"/>
    <lineage>
        <taxon>Bacteria</taxon>
        <taxon>Pseudomonadati</taxon>
        <taxon>Pseudomonadota</taxon>
        <taxon>Alphaproteobacteria</taxon>
        <taxon>Hyphomicrobiales</taxon>
        <taxon>Nitrobacteraceae</taxon>
        <taxon>Bradyrhizobium</taxon>
    </lineage>
</organism>
<name>A0ABY0DBL6_9BRAD</name>
<sequence length="149" mass="16521">MQATDAFMRGHEVERYVWWGGYFGADGDAQVVTALGAETRTSYGKVHLTAPQLQALQSKLRALDQVLIAELHTHPPGADGQNSVDAAHPAAVYPGFITVVVPDFAQPRFHDLSTCHVYEYVSNLRWRQFDPAAIRERFVIEESGISVPL</sequence>
<reference evidence="1 2" key="1">
    <citation type="submission" date="2018-10" db="EMBL/GenBank/DDBJ databases">
        <title>Bradyrhizobium sp. nov., isolated from effective nodules of peanut in China.</title>
        <authorList>
            <person name="Li Y."/>
        </authorList>
    </citation>
    <scope>NUCLEOTIDE SEQUENCE [LARGE SCALE GENOMIC DNA]</scope>
    <source>
        <strain evidence="1 2">CCBAU 51781</strain>
    </source>
</reference>
<evidence type="ECO:0008006" key="3">
    <source>
        <dbReference type="Google" id="ProtNLM"/>
    </source>
</evidence>
<proteinExistence type="predicted"/>